<reference evidence="2 3" key="1">
    <citation type="submission" date="2018-11" db="EMBL/GenBank/DDBJ databases">
        <authorList>
            <person name="Zhou Z."/>
            <person name="Wang G."/>
        </authorList>
    </citation>
    <scope>NUCLEOTIDE SEQUENCE [LARGE SCALE GENOMIC DNA]</scope>
    <source>
        <strain evidence="2 3">KCTC42998</strain>
    </source>
</reference>
<protein>
    <recommendedName>
        <fullName evidence="4">Outer membrane protein beta-barrel domain-containing protein</fullName>
    </recommendedName>
</protein>
<evidence type="ECO:0008006" key="4">
    <source>
        <dbReference type="Google" id="ProtNLM"/>
    </source>
</evidence>
<sequence>MKTVQVLLVMLLPMATPIKAQKPTATRSGLPVTISVFSESISLPTFKHLQSGGMGLKIGTELYYRNRPGSQLIQTLNVGYYRHPRVQSGLFVKSEFGFRKYVGPFYADALVGGGALLLRPVSPSYERDERTGDYRKAPATQLKFMPTVNAGFGYRFRNRTAVFARYELFGEMPFREILLPHQALHLGARLILQ</sequence>
<dbReference type="Proteomes" id="UP000274271">
    <property type="component" value="Unassembled WGS sequence"/>
</dbReference>
<dbReference type="AlphaFoldDB" id="A0A3P1CKB1"/>
<evidence type="ECO:0000256" key="1">
    <source>
        <dbReference type="SAM" id="SignalP"/>
    </source>
</evidence>
<feature type="signal peptide" evidence="1">
    <location>
        <begin position="1"/>
        <end position="20"/>
    </location>
</feature>
<feature type="chain" id="PRO_5018320016" description="Outer membrane protein beta-barrel domain-containing protein" evidence="1">
    <location>
        <begin position="21"/>
        <end position="193"/>
    </location>
</feature>
<organism evidence="2 3">
    <name type="scientific">Larkinella knui</name>
    <dbReference type="NCBI Taxonomy" id="2025310"/>
    <lineage>
        <taxon>Bacteria</taxon>
        <taxon>Pseudomonadati</taxon>
        <taxon>Bacteroidota</taxon>
        <taxon>Cytophagia</taxon>
        <taxon>Cytophagales</taxon>
        <taxon>Spirosomataceae</taxon>
        <taxon>Larkinella</taxon>
    </lineage>
</organism>
<name>A0A3P1CKB1_9BACT</name>
<evidence type="ECO:0000313" key="2">
    <source>
        <dbReference type="EMBL" id="RRB13658.1"/>
    </source>
</evidence>
<dbReference type="OrthoDB" id="951938at2"/>
<gene>
    <name evidence="2" type="ORF">EHT87_15470</name>
</gene>
<comment type="caution">
    <text evidence="2">The sequence shown here is derived from an EMBL/GenBank/DDBJ whole genome shotgun (WGS) entry which is preliminary data.</text>
</comment>
<accession>A0A3P1CKB1</accession>
<keyword evidence="3" id="KW-1185">Reference proteome</keyword>
<keyword evidence="1" id="KW-0732">Signal</keyword>
<evidence type="ECO:0000313" key="3">
    <source>
        <dbReference type="Proteomes" id="UP000274271"/>
    </source>
</evidence>
<proteinExistence type="predicted"/>
<dbReference type="EMBL" id="RQJP01000003">
    <property type="protein sequence ID" value="RRB13658.1"/>
    <property type="molecule type" value="Genomic_DNA"/>
</dbReference>
<dbReference type="RefSeq" id="WP_124907556.1">
    <property type="nucleotide sequence ID" value="NZ_RQJP01000003.1"/>
</dbReference>